<feature type="domain" description="Helicase C-terminal" evidence="2">
    <location>
        <begin position="1446"/>
        <end position="1593"/>
    </location>
</feature>
<dbReference type="SUPFAM" id="SSF52540">
    <property type="entry name" value="P-loop containing nucleoside triphosphate hydrolases"/>
    <property type="match status" value="1"/>
</dbReference>
<dbReference type="PROSITE" id="PS51192">
    <property type="entry name" value="HELICASE_ATP_BIND_1"/>
    <property type="match status" value="1"/>
</dbReference>
<dbReference type="GO" id="GO:0003677">
    <property type="term" value="F:DNA binding"/>
    <property type="evidence" value="ECO:0007669"/>
    <property type="project" value="InterPro"/>
</dbReference>
<dbReference type="GO" id="GO:0005524">
    <property type="term" value="F:ATP binding"/>
    <property type="evidence" value="ECO:0007669"/>
    <property type="project" value="InterPro"/>
</dbReference>
<dbReference type="Pfam" id="PF04851">
    <property type="entry name" value="ResIII"/>
    <property type="match status" value="1"/>
</dbReference>
<proteinExistence type="predicted"/>
<dbReference type="PANTHER" id="PTHR47396:SF1">
    <property type="entry name" value="ATP-DEPENDENT HELICASE IRC3-RELATED"/>
    <property type="match status" value="1"/>
</dbReference>
<dbReference type="PANTHER" id="PTHR47396">
    <property type="entry name" value="TYPE I RESTRICTION ENZYME ECOKI R PROTEIN"/>
    <property type="match status" value="1"/>
</dbReference>
<dbReference type="SMART" id="SM00487">
    <property type="entry name" value="DEXDc"/>
    <property type="match status" value="1"/>
</dbReference>
<dbReference type="Gene3D" id="3.40.50.300">
    <property type="entry name" value="P-loop containing nucleotide triphosphate hydrolases"/>
    <property type="match status" value="2"/>
</dbReference>
<dbReference type="InterPro" id="IPR001650">
    <property type="entry name" value="Helicase_C-like"/>
</dbReference>
<name>A0A438LWQ8_9ACTN</name>
<keyword evidence="3" id="KW-0067">ATP-binding</keyword>
<evidence type="ECO:0000313" key="3">
    <source>
        <dbReference type="EMBL" id="RVX37901.1"/>
    </source>
</evidence>
<evidence type="ECO:0000313" key="4">
    <source>
        <dbReference type="Proteomes" id="UP000284824"/>
    </source>
</evidence>
<dbReference type="GO" id="GO:0016787">
    <property type="term" value="F:hydrolase activity"/>
    <property type="evidence" value="ECO:0007669"/>
    <property type="project" value="InterPro"/>
</dbReference>
<dbReference type="Pfam" id="PF00271">
    <property type="entry name" value="Helicase_C"/>
    <property type="match status" value="1"/>
</dbReference>
<dbReference type="InterPro" id="IPR050742">
    <property type="entry name" value="Helicase_Restrict-Modif_Enz"/>
</dbReference>
<dbReference type="Gene3D" id="3.30.565.10">
    <property type="entry name" value="Histidine kinase-like ATPase, C-terminal domain"/>
    <property type="match status" value="1"/>
</dbReference>
<evidence type="ECO:0000259" key="1">
    <source>
        <dbReference type="PROSITE" id="PS51192"/>
    </source>
</evidence>
<dbReference type="SMART" id="SM00490">
    <property type="entry name" value="HELICc"/>
    <property type="match status" value="1"/>
</dbReference>
<evidence type="ECO:0000259" key="2">
    <source>
        <dbReference type="PROSITE" id="PS51194"/>
    </source>
</evidence>
<dbReference type="GO" id="GO:0005829">
    <property type="term" value="C:cytosol"/>
    <property type="evidence" value="ECO:0007669"/>
    <property type="project" value="TreeGrafter"/>
</dbReference>
<accession>A0A438LWQ8</accession>
<keyword evidence="3" id="KW-0378">Hydrolase</keyword>
<dbReference type="SUPFAM" id="SSF55874">
    <property type="entry name" value="ATPase domain of HSP90 chaperone/DNA topoisomerase II/histidine kinase"/>
    <property type="match status" value="1"/>
</dbReference>
<dbReference type="GO" id="GO:0004386">
    <property type="term" value="F:helicase activity"/>
    <property type="evidence" value="ECO:0007669"/>
    <property type="project" value="UniProtKB-KW"/>
</dbReference>
<gene>
    <name evidence="3" type="ORF">EDD27_0185</name>
</gene>
<dbReference type="InterPro" id="IPR036890">
    <property type="entry name" value="HATPase_C_sf"/>
</dbReference>
<feature type="domain" description="Helicase ATP-binding" evidence="1">
    <location>
        <begin position="1208"/>
        <end position="1380"/>
    </location>
</feature>
<dbReference type="Proteomes" id="UP000284824">
    <property type="component" value="Unassembled WGS sequence"/>
</dbReference>
<keyword evidence="3" id="KW-0547">Nucleotide-binding</keyword>
<keyword evidence="4" id="KW-1185">Reference proteome</keyword>
<dbReference type="PROSITE" id="PS51194">
    <property type="entry name" value="HELICASE_CTER"/>
    <property type="match status" value="1"/>
</dbReference>
<comment type="caution">
    <text evidence="3">The sequence shown here is derived from an EMBL/GenBank/DDBJ whole genome shotgun (WGS) entry which is preliminary data.</text>
</comment>
<reference evidence="3 4" key="1">
    <citation type="submission" date="2019-01" db="EMBL/GenBank/DDBJ databases">
        <title>Sequencing the genomes of 1000 actinobacteria strains.</title>
        <authorList>
            <person name="Klenk H.-P."/>
        </authorList>
    </citation>
    <scope>NUCLEOTIDE SEQUENCE [LARGE SCALE GENOMIC DNA]</scope>
    <source>
        <strain evidence="3 4">DSM 43925</strain>
    </source>
</reference>
<protein>
    <submittedName>
        <fullName evidence="3">Superfamily II DNA or RNA helicase</fullName>
    </submittedName>
</protein>
<dbReference type="EMBL" id="SAUN01000001">
    <property type="protein sequence ID" value="RVX37901.1"/>
    <property type="molecule type" value="Genomic_DNA"/>
</dbReference>
<dbReference type="InterPro" id="IPR027417">
    <property type="entry name" value="P-loop_NTPase"/>
</dbReference>
<keyword evidence="3" id="KW-0347">Helicase</keyword>
<dbReference type="InterPro" id="IPR014001">
    <property type="entry name" value="Helicase_ATP-bd"/>
</dbReference>
<dbReference type="InterPro" id="IPR006935">
    <property type="entry name" value="Helicase/UvrB_N"/>
</dbReference>
<organism evidence="3 4">
    <name type="scientific">Nonomuraea polychroma</name>
    <dbReference type="NCBI Taxonomy" id="46176"/>
    <lineage>
        <taxon>Bacteria</taxon>
        <taxon>Bacillati</taxon>
        <taxon>Actinomycetota</taxon>
        <taxon>Actinomycetes</taxon>
        <taxon>Streptosporangiales</taxon>
        <taxon>Streptosporangiaceae</taxon>
        <taxon>Nonomuraea</taxon>
    </lineage>
</organism>
<dbReference type="NCBIfam" id="NF047352">
    <property type="entry name" value="P_loop_sacsin"/>
    <property type="match status" value="1"/>
</dbReference>
<sequence length="1593" mass="178005">MIYRPHGSGSATWDHTRKYSKSDPDTFIEGHNGEHGTGVLVTADGSWGQEDPDLVHWLKQHRANTLRAYEADRLLLGEHANQEDSYRTGGYSRRQILELVQNAADAQYEDHRGQVEVRLVNGTLYCANEGKAFSREGLEAICHAFLSDKRDEAIGRFGLGFKSVLGITRSPAVFSRSISFSFDAERAAQALRPLDPGATRFPVLRMPAHLDVMEEISRDAVLAELTAWATTVVRLPLSGDAARLEKELKKFPVEFLLFVPRVSVLRIVVDHPGSERLELEHECVVLSDGVRRLQTRDREPSDWRVWHDLHSPSPQALQEVGEAIRRTSITVTWAAPLTGDVSALGQFWAYYPLTETTSLRGILNAPWQVNDDRTSLLRGRFNQEILERIAILVAEGLPTLGSATDPARHFDYLPARGREAPNFADRFLAERVPQLVSAEACIPDREGVLRRIDALRFPHQEQVRLDPALLHAWYSSPGCPRSVPHVQCFRNAVRQARLRSLIRADDARATDVELGAAEWLQQIIGNATDEECASALRVVAVTKDGNTRRGFLSAKILPDDSGRLWPLNATRDVFLHGNVLTRQAEIALVRQSLLAHSDVERFLRDLGFKDVDPGHELAKLTRAVTKKWTGVEWAEFWRLVSEVPKSVAEQHLEDYLAEGRRLKVKCQDGWWHYSDEVVVAGEISPQNPVMVLNEDFHYDLHADLLRRIGIAARPLISRALTQDSTYLEYLRLTRTDYLAKLPARGRPSDKELGFLDHDPVGPLHVLRRFRDSGDLDACVGWTQALLRMDVPDTWLFGHFTRKSLPQIQVPAPSVWAAREYGLLATSWGPRPAALSVARSLSKYAPLLPVAECQAADKLSLTESLEGIAPGIWREFLDRLPATGDPWTLGTLVAEAARSLSEDQVPEYVPAVSGSSGCRVLREELLIARTEEEKRVLAERRPPYLAVSDEALAALLVDRWGCALASSRLRVEVLAESPAEPVVVLDRYRGLRPLAAGAFNHVELIECGELFRQITGPDGVDREPTNLLRDGNVVYHRSDLRDEDLLLRLAEEFDVELTSSSVSRILNDAQDEAVERSIALCRAERDHARKLLCLLEVSKLEARLPTGLLETVRKIDDNKGPLQVARLLLDVHGYDVLRECRHDLEAAGFPVPDRWAGSPPAVGFVRRLGFPTEYAGERGSYLEPDLTVFGPPRLGPLHPYQQELADRIRHLVTERERGLMFLPTGAGKTRVTVQALATAFIEDGLVGHLLWVAQSEELCEQAVQTWSAVWRDIGDGRALRICRLWDRNEIAEGENELMVVVATDKKLAVCRDNPDYTWLARPTAVVIDEAHEATGKDYTQLLAWLGLDDRHMNRPLLGLTATPFKGTSEEKTRRLAGRFGNNLIDVLGEDPYGVLQRLGVLSQVEHQILDGGAVSLDAEEAEITQRTRLLPSRVLELLGRDEARTLRLLDHIESLPSDWPVLVFAASVLSAQVLAALLRVRGISAASISGSTRIHERRRNIEGFRSKNIRVLTNCNVLTQGFDVPGVRALYIARPTFSPNAYIQMVGRGLRGPANGGKSHCLVVNVADTFGQFGERLAYREFDHLWDRQGGQHT</sequence>